<dbReference type="Proteomes" id="UP000199202">
    <property type="component" value="Unassembled WGS sequence"/>
</dbReference>
<dbReference type="EMBL" id="FNDJ01000003">
    <property type="protein sequence ID" value="SDH86621.1"/>
    <property type="molecule type" value="Genomic_DNA"/>
</dbReference>
<evidence type="ECO:0000256" key="1">
    <source>
        <dbReference type="SAM" id="SignalP"/>
    </source>
</evidence>
<organism evidence="2 3">
    <name type="scientific">Nonomuraea jiangxiensis</name>
    <dbReference type="NCBI Taxonomy" id="633440"/>
    <lineage>
        <taxon>Bacteria</taxon>
        <taxon>Bacillati</taxon>
        <taxon>Actinomycetota</taxon>
        <taxon>Actinomycetes</taxon>
        <taxon>Streptosporangiales</taxon>
        <taxon>Streptosporangiaceae</taxon>
        <taxon>Nonomuraea</taxon>
    </lineage>
</organism>
<feature type="signal peptide" evidence="1">
    <location>
        <begin position="1"/>
        <end position="24"/>
    </location>
</feature>
<evidence type="ECO:0008006" key="4">
    <source>
        <dbReference type="Google" id="ProtNLM"/>
    </source>
</evidence>
<dbReference type="OrthoDB" id="3515039at2"/>
<dbReference type="RefSeq" id="WP_143043638.1">
    <property type="nucleotide sequence ID" value="NZ_FNDJ01000003.1"/>
</dbReference>
<keyword evidence="1" id="KW-0732">Signal</keyword>
<dbReference type="AlphaFoldDB" id="A0A1G8FWX7"/>
<accession>A0A1G8FWX7</accession>
<keyword evidence="3" id="KW-1185">Reference proteome</keyword>
<sequence>MKRILAGVALAASAALLTAVPAQAASADPVKALRKQFVAGHGVRISETARSLLGGKPNGTTTTTGVYGFGKTGVVAADVRTRVVGGESDKLPAPPRVITVGDSTYAEGGLFSEKLPEGKKWVRYAMAGDPRSGSQPLDVFDPEVLKALVSQAKSSKGGTYRGSIAFGALGRIYGEKVHKELSKVSIGYTLDLNSKGLVTRVRSEYSLDFGLLGKTTSVVDTRFTGWGSKVTIKAPAADTVIDLEEIDDSGTDAEVLQEIPGNSLNSLGGIR</sequence>
<evidence type="ECO:0000313" key="3">
    <source>
        <dbReference type="Proteomes" id="UP000199202"/>
    </source>
</evidence>
<reference evidence="2 3" key="1">
    <citation type="submission" date="2016-10" db="EMBL/GenBank/DDBJ databases">
        <authorList>
            <person name="de Groot N.N."/>
        </authorList>
    </citation>
    <scope>NUCLEOTIDE SEQUENCE [LARGE SCALE GENOMIC DNA]</scope>
    <source>
        <strain evidence="2 3">CGMCC 4.6533</strain>
    </source>
</reference>
<proteinExistence type="predicted"/>
<feature type="chain" id="PRO_5011580482" description="Lipoprotein LprG" evidence="1">
    <location>
        <begin position="25"/>
        <end position="271"/>
    </location>
</feature>
<gene>
    <name evidence="2" type="ORF">SAMN05421869_103457</name>
</gene>
<name>A0A1G8FWX7_9ACTN</name>
<dbReference type="Gene3D" id="2.50.20.20">
    <property type="match status" value="1"/>
</dbReference>
<evidence type="ECO:0000313" key="2">
    <source>
        <dbReference type="EMBL" id="SDH86621.1"/>
    </source>
</evidence>
<protein>
    <recommendedName>
        <fullName evidence="4">Lipoprotein LprG</fullName>
    </recommendedName>
</protein>